<gene>
    <name evidence="1" type="ORF">LCGC14_3057020</name>
</gene>
<dbReference type="AlphaFoldDB" id="A0A0F8WKH7"/>
<dbReference type="EMBL" id="LAZR01064613">
    <property type="protein sequence ID" value="KKK57188.1"/>
    <property type="molecule type" value="Genomic_DNA"/>
</dbReference>
<name>A0A0F8WKH7_9ZZZZ</name>
<proteinExistence type="predicted"/>
<sequence length="65" mass="7367">MKNKIQRMRLALAMSGMVVNDTAAEIIVRVFEAIEKRGDNFNLKDASEIEIKVTGKLSRKKFIAK</sequence>
<protein>
    <submittedName>
        <fullName evidence="1">Uncharacterized protein</fullName>
    </submittedName>
</protein>
<accession>A0A0F8WKH7</accession>
<reference evidence="1" key="1">
    <citation type="journal article" date="2015" name="Nature">
        <title>Complex archaea that bridge the gap between prokaryotes and eukaryotes.</title>
        <authorList>
            <person name="Spang A."/>
            <person name="Saw J.H."/>
            <person name="Jorgensen S.L."/>
            <person name="Zaremba-Niedzwiedzka K."/>
            <person name="Martijn J."/>
            <person name="Lind A.E."/>
            <person name="van Eijk R."/>
            <person name="Schleper C."/>
            <person name="Guy L."/>
            <person name="Ettema T.J."/>
        </authorList>
    </citation>
    <scope>NUCLEOTIDE SEQUENCE</scope>
</reference>
<organism evidence="1">
    <name type="scientific">marine sediment metagenome</name>
    <dbReference type="NCBI Taxonomy" id="412755"/>
    <lineage>
        <taxon>unclassified sequences</taxon>
        <taxon>metagenomes</taxon>
        <taxon>ecological metagenomes</taxon>
    </lineage>
</organism>
<comment type="caution">
    <text evidence="1">The sequence shown here is derived from an EMBL/GenBank/DDBJ whole genome shotgun (WGS) entry which is preliminary data.</text>
</comment>
<evidence type="ECO:0000313" key="1">
    <source>
        <dbReference type="EMBL" id="KKK57188.1"/>
    </source>
</evidence>